<dbReference type="Proteomes" id="UP000199520">
    <property type="component" value="Unassembled WGS sequence"/>
</dbReference>
<evidence type="ECO:0000313" key="2">
    <source>
        <dbReference type="Proteomes" id="UP000199520"/>
    </source>
</evidence>
<sequence>MLFGIEWKNLLTIIYNVILLVKIIPDFRGRGVGFMAASLREYPTISGKDAKKFMIKVEKNQYNMQRVVSLKSPNPIKHGRS</sequence>
<proteinExistence type="predicted"/>
<name>A0A1I4N883_9FIRM</name>
<protein>
    <submittedName>
        <fullName evidence="1">Uncharacterized protein</fullName>
    </submittedName>
</protein>
<accession>A0A1I4N883</accession>
<dbReference type="EMBL" id="FOTS01000042">
    <property type="protein sequence ID" value="SFM11699.1"/>
    <property type="molecule type" value="Genomic_DNA"/>
</dbReference>
<reference evidence="2" key="1">
    <citation type="submission" date="2016-10" db="EMBL/GenBank/DDBJ databases">
        <authorList>
            <person name="Varghese N."/>
            <person name="Submissions S."/>
        </authorList>
    </citation>
    <scope>NUCLEOTIDE SEQUENCE [LARGE SCALE GENOMIC DNA]</scope>
    <source>
        <strain evidence="2">DSM 13327</strain>
    </source>
</reference>
<dbReference type="STRING" id="1123291.SAMN04490355_104226"/>
<gene>
    <name evidence="1" type="ORF">SAMN04490355_104226</name>
</gene>
<organism evidence="1 2">
    <name type="scientific">Pelosinus propionicus DSM 13327</name>
    <dbReference type="NCBI Taxonomy" id="1123291"/>
    <lineage>
        <taxon>Bacteria</taxon>
        <taxon>Bacillati</taxon>
        <taxon>Bacillota</taxon>
        <taxon>Negativicutes</taxon>
        <taxon>Selenomonadales</taxon>
        <taxon>Sporomusaceae</taxon>
        <taxon>Pelosinus</taxon>
    </lineage>
</organism>
<dbReference type="AlphaFoldDB" id="A0A1I4N883"/>
<evidence type="ECO:0000313" key="1">
    <source>
        <dbReference type="EMBL" id="SFM11699.1"/>
    </source>
</evidence>
<keyword evidence="2" id="KW-1185">Reference proteome</keyword>